<dbReference type="Proteomes" id="UP001597233">
    <property type="component" value="Unassembled WGS sequence"/>
</dbReference>
<dbReference type="SUPFAM" id="SSF55144">
    <property type="entry name" value="LigT-like"/>
    <property type="match status" value="1"/>
</dbReference>
<comment type="caution">
    <text evidence="1">The sequence shown here is derived from an EMBL/GenBank/DDBJ whole genome shotgun (WGS) entry which is preliminary data.</text>
</comment>
<evidence type="ECO:0000313" key="1">
    <source>
        <dbReference type="EMBL" id="MFD1886638.1"/>
    </source>
</evidence>
<dbReference type="InterPro" id="IPR009097">
    <property type="entry name" value="Cyclic_Pdiesterase"/>
</dbReference>
<name>A0ABW4RMC6_9BACL</name>
<evidence type="ECO:0008006" key="3">
    <source>
        <dbReference type="Google" id="ProtNLM"/>
    </source>
</evidence>
<reference evidence="2" key="1">
    <citation type="journal article" date="2019" name="Int. J. Syst. Evol. Microbiol.">
        <title>The Global Catalogue of Microorganisms (GCM) 10K type strain sequencing project: providing services to taxonomists for standard genome sequencing and annotation.</title>
        <authorList>
            <consortium name="The Broad Institute Genomics Platform"/>
            <consortium name="The Broad Institute Genome Sequencing Center for Infectious Disease"/>
            <person name="Wu L."/>
            <person name="Ma J."/>
        </authorList>
    </citation>
    <scope>NUCLEOTIDE SEQUENCE [LARGE SCALE GENOMIC DNA]</scope>
    <source>
        <strain evidence="2">CCUG 54950</strain>
    </source>
</reference>
<evidence type="ECO:0000313" key="2">
    <source>
        <dbReference type="Proteomes" id="UP001597233"/>
    </source>
</evidence>
<keyword evidence="2" id="KW-1185">Reference proteome</keyword>
<proteinExistence type="predicted"/>
<dbReference type="EMBL" id="JBHUEH010000016">
    <property type="protein sequence ID" value="MFD1886638.1"/>
    <property type="molecule type" value="Genomic_DNA"/>
</dbReference>
<dbReference type="RefSeq" id="WP_347325367.1">
    <property type="nucleotide sequence ID" value="NZ_JBCGUH010000006.1"/>
</dbReference>
<gene>
    <name evidence="1" type="ORF">ACFSC9_14000</name>
</gene>
<protein>
    <recommendedName>
        <fullName evidence="3">2'-5' RNA ligase family protein</fullName>
    </recommendedName>
</protein>
<dbReference type="Gene3D" id="3.90.1140.10">
    <property type="entry name" value="Cyclic phosphodiesterase"/>
    <property type="match status" value="1"/>
</dbReference>
<sequence length="250" mass="29434">MNNMQIHYMHFISQLERQWQEQMRNKPQQWKRSDGLAAKIKEDGTMNDFYGYTTVIPLRDSDRLRCAQAQHILLERLSHRLVALLPETFHLTIHALGNERNITGGAEIVRQHRSSYELQMEQTFREIAERYAGRNIAMRALGVSTNTRDVVSIKYAPEAAEDYALLMDLYERIRELSPERSMYLPHVSLCYFRLDGLEPPEIDLLYQTMEEINRSIKLDIVLEVDELVYQMHRHMNDFSAIFAVKDFVKP</sequence>
<accession>A0ABW4RMC6</accession>
<organism evidence="1 2">
    <name type="scientific">Paenibacillus wenxiniae</name>
    <dbReference type="NCBI Taxonomy" id="1636843"/>
    <lineage>
        <taxon>Bacteria</taxon>
        <taxon>Bacillati</taxon>
        <taxon>Bacillota</taxon>
        <taxon>Bacilli</taxon>
        <taxon>Bacillales</taxon>
        <taxon>Paenibacillaceae</taxon>
        <taxon>Paenibacillus</taxon>
    </lineage>
</organism>